<dbReference type="InterPro" id="IPR001610">
    <property type="entry name" value="PAC"/>
</dbReference>
<sequence>MPYGLGAALALLAALAGAAVLGGPRGLALLLAVAAVLAGLGEAARRSRARRRRAEADRDRFFTLPLDMLCIVGPDGRFRRLSPAFTETLGWSLEELLARPFLEFVHPGDRDAARREAERQARGAGTVFQYENRYLHKDGSWRWLSWRCVPETDGSTYATARDITLFKDAEAALHLSQEALVESEHLLRSLNSELERRVEARTAEVRQALATLDATEDGAFIFEPGSLRFTYVNEGAVRQTGFTRAELLGRTPRDLLPGDQGEGFEGFLALVAGGGSRQITTTHWTKDGREVPVEINVQYIASAEGPPRFIYVARDITERRQQDLAAHRSQRIEALGTLAGGVAHDLNNALTPILMGVEALREQFPDAAPGIVDLLEASARRGAALVRQLLAFARGTEGRKEPLLSRLLLTELATLLRSTFPKNIEVELLCPEDLPPLWGDATQIHQILLNLSVNARDAMPNGGRLTLEARAAEITGPVPGALPASRPGPCLVVEVRDTGTGIPEGLLTKIFDPFFSTKPIDKGTGLGLATVVAILKGHEGFLQVETVPGRGTTFRIHLPLARAGLSPGQHQDPEGELSGEGRTLLVVDDEPAVLTMAAIVLRRLGFEVVEAVDGVAGLIRAEDHRERLCGVITDLHMPALDGLDFVRSLRRILPAIPIIVSSGRLDEEAREAFGNLGVGAYLDKPFSEGQIREVLREAGLLGRKRKNLKV</sequence>
<dbReference type="InterPro" id="IPR035965">
    <property type="entry name" value="PAS-like_dom_sf"/>
</dbReference>
<dbReference type="Pfam" id="PF02518">
    <property type="entry name" value="HATPase_c"/>
    <property type="match status" value="1"/>
</dbReference>
<dbReference type="InterPro" id="IPR003661">
    <property type="entry name" value="HisK_dim/P_dom"/>
</dbReference>
<dbReference type="InterPro" id="IPR000700">
    <property type="entry name" value="PAS-assoc_C"/>
</dbReference>
<keyword evidence="10" id="KW-1133">Transmembrane helix</keyword>
<evidence type="ECO:0000256" key="6">
    <source>
        <dbReference type="ARBA" id="ARBA00022777"/>
    </source>
</evidence>
<evidence type="ECO:0000259" key="13">
    <source>
        <dbReference type="PROSITE" id="PS50112"/>
    </source>
</evidence>
<dbReference type="SMART" id="SM00086">
    <property type="entry name" value="PAC"/>
    <property type="match status" value="2"/>
</dbReference>
<gene>
    <name evidence="15" type="ORF">METEAL_04510</name>
</gene>
<dbReference type="PROSITE" id="PS50112">
    <property type="entry name" value="PAS"/>
    <property type="match status" value="2"/>
</dbReference>
<dbReference type="Gene3D" id="1.10.287.130">
    <property type="match status" value="1"/>
</dbReference>
<dbReference type="SMART" id="SM00448">
    <property type="entry name" value="REC"/>
    <property type="match status" value="1"/>
</dbReference>
<feature type="modified residue" description="4-aspartylphosphate" evidence="9">
    <location>
        <position position="634"/>
    </location>
</feature>
<dbReference type="InterPro" id="IPR036097">
    <property type="entry name" value="HisK_dim/P_sf"/>
</dbReference>
<feature type="domain" description="PAS" evidence="13">
    <location>
        <begin position="75"/>
        <end position="124"/>
    </location>
</feature>
<dbReference type="EC" id="2.7.13.3" evidence="2"/>
<evidence type="ECO:0000256" key="2">
    <source>
        <dbReference type="ARBA" id="ARBA00012438"/>
    </source>
</evidence>
<dbReference type="InterPro" id="IPR013656">
    <property type="entry name" value="PAS_4"/>
</dbReference>
<reference evidence="16" key="1">
    <citation type="journal article" date="2023" name="Int. J. Syst. Evol. Microbiol.">
        <title>Mesoterricola silvestris gen. nov., sp. nov., Mesoterricola sediminis sp. nov., Geothrix oryzae sp. nov., Geothrix edaphica sp. nov., Geothrix rubra sp. nov., and Geothrix limicola sp. nov., six novel members of Acidobacteriota isolated from soils.</title>
        <authorList>
            <person name="Itoh H."/>
            <person name="Sugisawa Y."/>
            <person name="Mise K."/>
            <person name="Xu Z."/>
            <person name="Kuniyasu M."/>
            <person name="Ushijima N."/>
            <person name="Kawano K."/>
            <person name="Kobayashi E."/>
            <person name="Shiratori Y."/>
            <person name="Masuda Y."/>
            <person name="Senoo K."/>
        </authorList>
    </citation>
    <scope>NUCLEOTIDE SEQUENCE [LARGE SCALE GENOMIC DNA]</scope>
    <source>
        <strain evidence="16">W79</strain>
    </source>
</reference>
<dbReference type="KEGG" id="msil:METEAL_04510"/>
<dbReference type="Pfam" id="PF00512">
    <property type="entry name" value="HisKA"/>
    <property type="match status" value="1"/>
</dbReference>
<organism evidence="15 16">
    <name type="scientific">Mesoterricola silvestris</name>
    <dbReference type="NCBI Taxonomy" id="2927979"/>
    <lineage>
        <taxon>Bacteria</taxon>
        <taxon>Pseudomonadati</taxon>
        <taxon>Acidobacteriota</taxon>
        <taxon>Holophagae</taxon>
        <taxon>Holophagales</taxon>
        <taxon>Holophagaceae</taxon>
        <taxon>Mesoterricola</taxon>
    </lineage>
</organism>
<dbReference type="SUPFAM" id="SSF55785">
    <property type="entry name" value="PYP-like sensor domain (PAS domain)"/>
    <property type="match status" value="2"/>
</dbReference>
<dbReference type="SUPFAM" id="SSF55874">
    <property type="entry name" value="ATPase domain of HSP90 chaperone/DNA topoisomerase II/histidine kinase"/>
    <property type="match status" value="1"/>
</dbReference>
<dbReference type="InterPro" id="IPR003594">
    <property type="entry name" value="HATPase_dom"/>
</dbReference>
<dbReference type="SMART" id="SM00387">
    <property type="entry name" value="HATPase_c"/>
    <property type="match status" value="1"/>
</dbReference>
<keyword evidence="3 9" id="KW-0597">Phosphoprotein</keyword>
<dbReference type="GO" id="GO:0000155">
    <property type="term" value="F:phosphorelay sensor kinase activity"/>
    <property type="evidence" value="ECO:0007669"/>
    <property type="project" value="InterPro"/>
</dbReference>
<feature type="transmembrane region" description="Helical" evidence="10">
    <location>
        <begin position="28"/>
        <end position="44"/>
    </location>
</feature>
<evidence type="ECO:0000256" key="7">
    <source>
        <dbReference type="ARBA" id="ARBA00022840"/>
    </source>
</evidence>
<keyword evidence="10" id="KW-0472">Membrane</keyword>
<dbReference type="PROSITE" id="PS50110">
    <property type="entry name" value="RESPONSE_REGULATORY"/>
    <property type="match status" value="1"/>
</dbReference>
<dbReference type="InterPro" id="IPR000014">
    <property type="entry name" value="PAS"/>
</dbReference>
<dbReference type="Gene3D" id="3.30.450.20">
    <property type="entry name" value="PAS domain"/>
    <property type="match status" value="2"/>
</dbReference>
<dbReference type="InterPro" id="IPR001789">
    <property type="entry name" value="Sig_transdc_resp-reg_receiver"/>
</dbReference>
<dbReference type="Pfam" id="PF08448">
    <property type="entry name" value="PAS_4"/>
    <property type="match status" value="1"/>
</dbReference>
<dbReference type="CDD" id="cd00130">
    <property type="entry name" value="PAS"/>
    <property type="match status" value="2"/>
</dbReference>
<dbReference type="SMART" id="SM00388">
    <property type="entry name" value="HisKA"/>
    <property type="match status" value="1"/>
</dbReference>
<accession>A0AA48GHE9</accession>
<evidence type="ECO:0000256" key="5">
    <source>
        <dbReference type="ARBA" id="ARBA00022741"/>
    </source>
</evidence>
<keyword evidence="8" id="KW-0902">Two-component regulatory system</keyword>
<keyword evidence="7" id="KW-0067">ATP-binding</keyword>
<keyword evidence="10" id="KW-0812">Transmembrane</keyword>
<dbReference type="SUPFAM" id="SSF47384">
    <property type="entry name" value="Homodimeric domain of signal transducing histidine kinase"/>
    <property type="match status" value="1"/>
</dbReference>
<dbReference type="InterPro" id="IPR013655">
    <property type="entry name" value="PAS_fold_3"/>
</dbReference>
<dbReference type="EMBL" id="AP027080">
    <property type="protein sequence ID" value="BDU71277.1"/>
    <property type="molecule type" value="Genomic_DNA"/>
</dbReference>
<dbReference type="InterPro" id="IPR004358">
    <property type="entry name" value="Sig_transdc_His_kin-like_C"/>
</dbReference>
<dbReference type="SUPFAM" id="SSF52172">
    <property type="entry name" value="CheY-like"/>
    <property type="match status" value="1"/>
</dbReference>
<name>A0AA48GHE9_9BACT</name>
<evidence type="ECO:0000259" key="14">
    <source>
        <dbReference type="PROSITE" id="PS50113"/>
    </source>
</evidence>
<dbReference type="Pfam" id="PF00072">
    <property type="entry name" value="Response_reg"/>
    <property type="match status" value="1"/>
</dbReference>
<dbReference type="PANTHER" id="PTHR43065">
    <property type="entry name" value="SENSOR HISTIDINE KINASE"/>
    <property type="match status" value="1"/>
</dbReference>
<evidence type="ECO:0000256" key="1">
    <source>
        <dbReference type="ARBA" id="ARBA00000085"/>
    </source>
</evidence>
<protein>
    <recommendedName>
        <fullName evidence="2">histidine kinase</fullName>
        <ecNumber evidence="2">2.7.13.3</ecNumber>
    </recommendedName>
</protein>
<evidence type="ECO:0000256" key="3">
    <source>
        <dbReference type="ARBA" id="ARBA00022553"/>
    </source>
</evidence>
<dbReference type="InterPro" id="IPR005467">
    <property type="entry name" value="His_kinase_dom"/>
</dbReference>
<dbReference type="PROSITE" id="PS50113">
    <property type="entry name" value="PAC"/>
    <property type="match status" value="1"/>
</dbReference>
<dbReference type="InterPro" id="IPR011006">
    <property type="entry name" value="CheY-like_superfamily"/>
</dbReference>
<dbReference type="Proteomes" id="UP001238179">
    <property type="component" value="Chromosome"/>
</dbReference>
<evidence type="ECO:0000259" key="11">
    <source>
        <dbReference type="PROSITE" id="PS50109"/>
    </source>
</evidence>
<evidence type="ECO:0000256" key="4">
    <source>
        <dbReference type="ARBA" id="ARBA00022679"/>
    </source>
</evidence>
<feature type="domain" description="PAS" evidence="13">
    <location>
        <begin position="201"/>
        <end position="251"/>
    </location>
</feature>
<comment type="catalytic activity">
    <reaction evidence="1">
        <text>ATP + protein L-histidine = ADP + protein N-phospho-L-histidine.</text>
        <dbReference type="EC" id="2.7.13.3"/>
    </reaction>
</comment>
<dbReference type="CDD" id="cd00082">
    <property type="entry name" value="HisKA"/>
    <property type="match status" value="1"/>
</dbReference>
<evidence type="ECO:0000313" key="15">
    <source>
        <dbReference type="EMBL" id="BDU71277.1"/>
    </source>
</evidence>
<keyword evidence="16" id="KW-1185">Reference proteome</keyword>
<evidence type="ECO:0000259" key="12">
    <source>
        <dbReference type="PROSITE" id="PS50110"/>
    </source>
</evidence>
<dbReference type="Pfam" id="PF08447">
    <property type="entry name" value="PAS_3"/>
    <property type="match status" value="1"/>
</dbReference>
<dbReference type="PRINTS" id="PR00344">
    <property type="entry name" value="BCTRLSENSOR"/>
</dbReference>
<feature type="domain" description="Histidine kinase" evidence="11">
    <location>
        <begin position="341"/>
        <end position="562"/>
    </location>
</feature>
<dbReference type="Gene3D" id="3.40.50.2300">
    <property type="match status" value="1"/>
</dbReference>
<evidence type="ECO:0000313" key="16">
    <source>
        <dbReference type="Proteomes" id="UP001238179"/>
    </source>
</evidence>
<dbReference type="NCBIfam" id="TIGR00229">
    <property type="entry name" value="sensory_box"/>
    <property type="match status" value="2"/>
</dbReference>
<dbReference type="SMART" id="SM00091">
    <property type="entry name" value="PAS"/>
    <property type="match status" value="2"/>
</dbReference>
<evidence type="ECO:0000256" key="8">
    <source>
        <dbReference type="ARBA" id="ARBA00023012"/>
    </source>
</evidence>
<feature type="domain" description="PAC" evidence="14">
    <location>
        <begin position="277"/>
        <end position="328"/>
    </location>
</feature>
<dbReference type="PROSITE" id="PS50109">
    <property type="entry name" value="HIS_KIN"/>
    <property type="match status" value="1"/>
</dbReference>
<keyword evidence="6" id="KW-0418">Kinase</keyword>
<dbReference type="Gene3D" id="3.30.565.10">
    <property type="entry name" value="Histidine kinase-like ATPase, C-terminal domain"/>
    <property type="match status" value="1"/>
</dbReference>
<dbReference type="GO" id="GO:0005524">
    <property type="term" value="F:ATP binding"/>
    <property type="evidence" value="ECO:0007669"/>
    <property type="project" value="UniProtKB-KW"/>
</dbReference>
<dbReference type="AlphaFoldDB" id="A0AA48GHE9"/>
<evidence type="ECO:0000256" key="9">
    <source>
        <dbReference type="PROSITE-ProRule" id="PRU00169"/>
    </source>
</evidence>
<dbReference type="PANTHER" id="PTHR43065:SF46">
    <property type="entry name" value="C4-DICARBOXYLATE TRANSPORT SENSOR PROTEIN DCTB"/>
    <property type="match status" value="1"/>
</dbReference>
<dbReference type="RefSeq" id="WP_316414163.1">
    <property type="nucleotide sequence ID" value="NZ_AP027080.1"/>
</dbReference>
<feature type="domain" description="Response regulatory" evidence="12">
    <location>
        <begin position="583"/>
        <end position="699"/>
    </location>
</feature>
<keyword evidence="4" id="KW-0808">Transferase</keyword>
<proteinExistence type="predicted"/>
<keyword evidence="5" id="KW-0547">Nucleotide-binding</keyword>
<dbReference type="InterPro" id="IPR036890">
    <property type="entry name" value="HATPase_C_sf"/>
</dbReference>
<evidence type="ECO:0000256" key="10">
    <source>
        <dbReference type="SAM" id="Phobius"/>
    </source>
</evidence>